<feature type="domain" description="SWIM-type" evidence="2">
    <location>
        <begin position="79"/>
        <end position="117"/>
    </location>
</feature>
<keyword evidence="4" id="KW-1185">Reference proteome</keyword>
<sequence length="147" mass="16892">MESGSQIIPTLALNLLTDAEAHYKQDNKFSPEILQSLHAVFGNVLIRAAEMLENASFLRYQTHNKKRQLIKVVNRSEQYTLFTNINFCHCQAFKYQVLQTRNVITCKHVLAAKLAHICGQMKVELVTDNQLADLLNYQYEQHGNLQT</sequence>
<evidence type="ECO:0000313" key="4">
    <source>
        <dbReference type="Proteomes" id="UP000801492"/>
    </source>
</evidence>
<reference evidence="3" key="1">
    <citation type="submission" date="2019-08" db="EMBL/GenBank/DDBJ databases">
        <title>The genome of the North American firefly Photinus pyralis.</title>
        <authorList>
            <consortium name="Photinus pyralis genome working group"/>
            <person name="Fallon T.R."/>
            <person name="Sander Lower S.E."/>
            <person name="Weng J.-K."/>
        </authorList>
    </citation>
    <scope>NUCLEOTIDE SEQUENCE</scope>
    <source>
        <strain evidence="3">TRF0915ILg1</strain>
        <tissue evidence="3">Whole body</tissue>
    </source>
</reference>
<proteinExistence type="predicted"/>
<evidence type="ECO:0000259" key="2">
    <source>
        <dbReference type="PROSITE" id="PS50966"/>
    </source>
</evidence>
<dbReference type="GO" id="GO:0008270">
    <property type="term" value="F:zinc ion binding"/>
    <property type="evidence" value="ECO:0007669"/>
    <property type="project" value="UniProtKB-KW"/>
</dbReference>
<keyword evidence="1" id="KW-0863">Zinc-finger</keyword>
<dbReference type="AlphaFoldDB" id="A0A8K0D207"/>
<dbReference type="GO" id="GO:0000724">
    <property type="term" value="P:double-strand break repair via homologous recombination"/>
    <property type="evidence" value="ECO:0007669"/>
    <property type="project" value="TreeGrafter"/>
</dbReference>
<organism evidence="3 4">
    <name type="scientific">Ignelater luminosus</name>
    <name type="common">Cucubano</name>
    <name type="synonym">Pyrophorus luminosus</name>
    <dbReference type="NCBI Taxonomy" id="2038154"/>
    <lineage>
        <taxon>Eukaryota</taxon>
        <taxon>Metazoa</taxon>
        <taxon>Ecdysozoa</taxon>
        <taxon>Arthropoda</taxon>
        <taxon>Hexapoda</taxon>
        <taxon>Insecta</taxon>
        <taxon>Pterygota</taxon>
        <taxon>Neoptera</taxon>
        <taxon>Endopterygota</taxon>
        <taxon>Coleoptera</taxon>
        <taxon>Polyphaga</taxon>
        <taxon>Elateriformia</taxon>
        <taxon>Elateroidea</taxon>
        <taxon>Elateridae</taxon>
        <taxon>Agrypninae</taxon>
        <taxon>Pyrophorini</taxon>
        <taxon>Ignelater</taxon>
    </lineage>
</organism>
<dbReference type="GO" id="GO:0097196">
    <property type="term" value="C:Shu complex"/>
    <property type="evidence" value="ECO:0007669"/>
    <property type="project" value="TreeGrafter"/>
</dbReference>
<comment type="caution">
    <text evidence="3">The sequence shown here is derived from an EMBL/GenBank/DDBJ whole genome shotgun (WGS) entry which is preliminary data.</text>
</comment>
<dbReference type="EMBL" id="VTPC01004935">
    <property type="protein sequence ID" value="KAF2896554.1"/>
    <property type="molecule type" value="Genomic_DNA"/>
</dbReference>
<accession>A0A8K0D207</accession>
<dbReference type="InterPro" id="IPR007527">
    <property type="entry name" value="Znf_SWIM"/>
</dbReference>
<dbReference type="PROSITE" id="PS50966">
    <property type="entry name" value="ZF_SWIM"/>
    <property type="match status" value="1"/>
</dbReference>
<dbReference type="Pfam" id="PF04434">
    <property type="entry name" value="SWIM"/>
    <property type="match status" value="1"/>
</dbReference>
<evidence type="ECO:0000313" key="3">
    <source>
        <dbReference type="EMBL" id="KAF2896554.1"/>
    </source>
</evidence>
<protein>
    <recommendedName>
        <fullName evidence="2">SWIM-type domain-containing protein</fullName>
    </recommendedName>
</protein>
<evidence type="ECO:0000256" key="1">
    <source>
        <dbReference type="PROSITE-ProRule" id="PRU00325"/>
    </source>
</evidence>
<name>A0A8K0D207_IGNLU</name>
<keyword evidence="1" id="KW-0479">Metal-binding</keyword>
<dbReference type="OrthoDB" id="337581at2759"/>
<dbReference type="PANTHER" id="PTHR28498">
    <property type="entry name" value="ZINC FINGER SWIM DOMAIN-CONTAINING PROTEIN 7"/>
    <property type="match status" value="1"/>
</dbReference>
<keyword evidence="1" id="KW-0862">Zinc</keyword>
<gene>
    <name evidence="3" type="ORF">ILUMI_09604</name>
</gene>
<dbReference type="PANTHER" id="PTHR28498:SF1">
    <property type="entry name" value="ZINC FINGER SWIM DOMAIN-CONTAINING PROTEIN 7"/>
    <property type="match status" value="1"/>
</dbReference>
<dbReference type="Proteomes" id="UP000801492">
    <property type="component" value="Unassembled WGS sequence"/>
</dbReference>